<dbReference type="PANTHER" id="PTHR43449">
    <property type="entry name" value="NUCLEOTIDYLTRANSFERASE"/>
    <property type="match status" value="1"/>
</dbReference>
<dbReference type="PANTHER" id="PTHR43449:SF1">
    <property type="entry name" value="POLYMERASE BETA NUCLEOTIDYLTRANSFERASE DOMAIN-CONTAINING PROTEIN"/>
    <property type="match status" value="1"/>
</dbReference>
<organism evidence="2 3">
    <name type="scientific">bacterium (Candidatus Ratteibacteria) CG_4_9_14_3_um_filter_41_21</name>
    <dbReference type="NCBI Taxonomy" id="2014289"/>
    <lineage>
        <taxon>Bacteria</taxon>
        <taxon>Candidatus Ratteibacteria</taxon>
    </lineage>
</organism>
<evidence type="ECO:0000259" key="1">
    <source>
        <dbReference type="Pfam" id="PF18765"/>
    </source>
</evidence>
<feature type="domain" description="Polymerase beta nucleotidyltransferase" evidence="1">
    <location>
        <begin position="21"/>
        <end position="109"/>
    </location>
</feature>
<accession>A0A2M7YHE1</accession>
<protein>
    <recommendedName>
        <fullName evidence="1">Polymerase beta nucleotidyltransferase domain-containing protein</fullName>
    </recommendedName>
</protein>
<evidence type="ECO:0000313" key="3">
    <source>
        <dbReference type="Proteomes" id="UP000229213"/>
    </source>
</evidence>
<comment type="caution">
    <text evidence="2">The sequence shown here is derived from an EMBL/GenBank/DDBJ whole genome shotgun (WGS) entry which is preliminary data.</text>
</comment>
<dbReference type="Proteomes" id="UP000229213">
    <property type="component" value="Unassembled WGS sequence"/>
</dbReference>
<dbReference type="Gene3D" id="3.30.460.10">
    <property type="entry name" value="Beta Polymerase, domain 2"/>
    <property type="match status" value="1"/>
</dbReference>
<dbReference type="SUPFAM" id="SSF81301">
    <property type="entry name" value="Nucleotidyltransferase"/>
    <property type="match status" value="1"/>
</dbReference>
<dbReference type="CDD" id="cd05403">
    <property type="entry name" value="NT_KNTase_like"/>
    <property type="match status" value="1"/>
</dbReference>
<name>A0A2M7YHE1_9BACT</name>
<dbReference type="AlphaFoldDB" id="A0A2M7YHE1"/>
<dbReference type="EMBL" id="PFWI01000043">
    <property type="protein sequence ID" value="PJA62391.1"/>
    <property type="molecule type" value="Genomic_DNA"/>
</dbReference>
<sequence length="146" mass="16794">MVKKEIIEKVKEFVFLLENREKIKIDKVILYGSCLRGGIRADSDIDVAIISSQFGKDRIEEGAKLFEIAGEVDPKIEPIPISTKAWREDTWIPLIFEVKSKGIEIKQKKGEQRKRLLQKELKRITDIVIKRYLPDKIILFGSLANG</sequence>
<dbReference type="InterPro" id="IPR043519">
    <property type="entry name" value="NT_sf"/>
</dbReference>
<gene>
    <name evidence="2" type="ORF">CO162_01305</name>
</gene>
<dbReference type="Pfam" id="PF18765">
    <property type="entry name" value="Polbeta"/>
    <property type="match status" value="1"/>
</dbReference>
<evidence type="ECO:0000313" key="2">
    <source>
        <dbReference type="EMBL" id="PJA62391.1"/>
    </source>
</evidence>
<reference evidence="3" key="1">
    <citation type="submission" date="2017-09" db="EMBL/GenBank/DDBJ databases">
        <title>Depth-based differentiation of microbial function through sediment-hosted aquifers and enrichment of novel symbionts in the deep terrestrial subsurface.</title>
        <authorList>
            <person name="Probst A.J."/>
            <person name="Ladd B."/>
            <person name="Jarett J.K."/>
            <person name="Geller-Mcgrath D.E."/>
            <person name="Sieber C.M.K."/>
            <person name="Emerson J.B."/>
            <person name="Anantharaman K."/>
            <person name="Thomas B.C."/>
            <person name="Malmstrom R."/>
            <person name="Stieglmeier M."/>
            <person name="Klingl A."/>
            <person name="Woyke T."/>
            <person name="Ryan C.M."/>
            <person name="Banfield J.F."/>
        </authorList>
    </citation>
    <scope>NUCLEOTIDE SEQUENCE [LARGE SCALE GENOMIC DNA]</scope>
</reference>
<dbReference type="InterPro" id="IPR041633">
    <property type="entry name" value="Polbeta"/>
</dbReference>
<proteinExistence type="predicted"/>
<feature type="non-terminal residue" evidence="2">
    <location>
        <position position="146"/>
    </location>
</feature>